<dbReference type="AlphaFoldDB" id="A0A6D2HPV1"/>
<keyword evidence="3" id="KW-1185">Reference proteome</keyword>
<sequence length="103" mass="11357">MQSLRSVITQATRGGRWVSSRRNFSSSPVPKETNGTVRVGDAEEPWGALKREIESFGVKDALVSSGYACLGVALYSALAFGRREIAYQELYKAKKLAMLKNEN</sequence>
<evidence type="ECO:0000256" key="1">
    <source>
        <dbReference type="SAM" id="MobiDB-lite"/>
    </source>
</evidence>
<gene>
    <name evidence="2" type="ORF">MERR_LOCUS3852</name>
</gene>
<organism evidence="2 3">
    <name type="scientific">Microthlaspi erraticum</name>
    <dbReference type="NCBI Taxonomy" id="1685480"/>
    <lineage>
        <taxon>Eukaryota</taxon>
        <taxon>Viridiplantae</taxon>
        <taxon>Streptophyta</taxon>
        <taxon>Embryophyta</taxon>
        <taxon>Tracheophyta</taxon>
        <taxon>Spermatophyta</taxon>
        <taxon>Magnoliopsida</taxon>
        <taxon>eudicotyledons</taxon>
        <taxon>Gunneridae</taxon>
        <taxon>Pentapetalae</taxon>
        <taxon>rosids</taxon>
        <taxon>malvids</taxon>
        <taxon>Brassicales</taxon>
        <taxon>Brassicaceae</taxon>
        <taxon>Coluteocarpeae</taxon>
        <taxon>Microthlaspi</taxon>
    </lineage>
</organism>
<evidence type="ECO:0000313" key="2">
    <source>
        <dbReference type="EMBL" id="CAA7016617.1"/>
    </source>
</evidence>
<comment type="caution">
    <text evidence="2">The sequence shown here is derived from an EMBL/GenBank/DDBJ whole genome shotgun (WGS) entry which is preliminary data.</text>
</comment>
<accession>A0A6D2HPV1</accession>
<name>A0A6D2HPV1_9BRAS</name>
<reference evidence="2" key="1">
    <citation type="submission" date="2020-01" db="EMBL/GenBank/DDBJ databases">
        <authorList>
            <person name="Mishra B."/>
        </authorList>
    </citation>
    <scope>NUCLEOTIDE SEQUENCE [LARGE SCALE GENOMIC DNA]</scope>
</reference>
<dbReference type="Proteomes" id="UP000467841">
    <property type="component" value="Unassembled WGS sequence"/>
</dbReference>
<feature type="region of interest" description="Disordered" evidence="1">
    <location>
        <begin position="18"/>
        <end position="38"/>
    </location>
</feature>
<evidence type="ECO:0000313" key="3">
    <source>
        <dbReference type="Proteomes" id="UP000467841"/>
    </source>
</evidence>
<proteinExistence type="predicted"/>
<protein>
    <submittedName>
        <fullName evidence="2">Uncharacterized protein</fullName>
    </submittedName>
</protein>
<dbReference type="EMBL" id="CACVBM020000233">
    <property type="protein sequence ID" value="CAA7016617.1"/>
    <property type="molecule type" value="Genomic_DNA"/>
</dbReference>
<feature type="compositionally biased region" description="Polar residues" evidence="1">
    <location>
        <begin position="20"/>
        <end position="36"/>
    </location>
</feature>